<dbReference type="InterPro" id="IPR017897">
    <property type="entry name" value="Thrombospondin_3_rpt"/>
</dbReference>
<dbReference type="PROSITE" id="PS51829">
    <property type="entry name" value="P_HOMO_B"/>
    <property type="match status" value="2"/>
</dbReference>
<keyword evidence="3" id="KW-0378">Hydrolase</keyword>
<keyword evidence="1" id="KW-0645">Protease</keyword>
<feature type="domain" description="P/Homo B" evidence="6">
    <location>
        <begin position="1086"/>
        <end position="1232"/>
    </location>
</feature>
<name>A0A2T1NI65_9FLAO</name>
<evidence type="ECO:0000256" key="3">
    <source>
        <dbReference type="ARBA" id="ARBA00022801"/>
    </source>
</evidence>
<dbReference type="InterPro" id="IPR003961">
    <property type="entry name" value="FN3_dom"/>
</dbReference>
<dbReference type="SUPFAM" id="SSF103647">
    <property type="entry name" value="TSP type-3 repeat"/>
    <property type="match status" value="1"/>
</dbReference>
<evidence type="ECO:0000256" key="5">
    <source>
        <dbReference type="SAM" id="MobiDB-lite"/>
    </source>
</evidence>
<dbReference type="CDD" id="cd00063">
    <property type="entry name" value="FN3"/>
    <property type="match status" value="1"/>
</dbReference>
<dbReference type="Gene3D" id="3.40.390.10">
    <property type="entry name" value="Collagenase (Catalytic Domain)"/>
    <property type="match status" value="1"/>
</dbReference>
<dbReference type="InterPro" id="IPR024079">
    <property type="entry name" value="MetalloPept_cat_dom_sf"/>
</dbReference>
<dbReference type="GO" id="GO:0007155">
    <property type="term" value="P:cell adhesion"/>
    <property type="evidence" value="ECO:0007669"/>
    <property type="project" value="InterPro"/>
</dbReference>
<comment type="caution">
    <text evidence="7">The sequence shown here is derived from an EMBL/GenBank/DDBJ whole genome shotgun (WGS) entry which is preliminary data.</text>
</comment>
<dbReference type="Pfam" id="PF02412">
    <property type="entry name" value="TSP_3"/>
    <property type="match status" value="2"/>
</dbReference>
<dbReference type="SUPFAM" id="SSF49785">
    <property type="entry name" value="Galactose-binding domain-like"/>
    <property type="match status" value="2"/>
</dbReference>
<dbReference type="OrthoDB" id="9792152at2"/>
<accession>A0A2T1NI65</accession>
<dbReference type="Pfam" id="PF18962">
    <property type="entry name" value="Por_Secre_tail"/>
    <property type="match status" value="1"/>
</dbReference>
<dbReference type="Gene3D" id="2.60.40.10">
    <property type="entry name" value="Immunoglobulins"/>
    <property type="match status" value="2"/>
</dbReference>
<dbReference type="SUPFAM" id="SSF49265">
    <property type="entry name" value="Fibronectin type III"/>
    <property type="match status" value="1"/>
</dbReference>
<dbReference type="SUPFAM" id="SSF55486">
    <property type="entry name" value="Metalloproteases ('zincins'), catalytic domain"/>
    <property type="match status" value="1"/>
</dbReference>
<dbReference type="EMBL" id="PXOT01000018">
    <property type="protein sequence ID" value="PSG92605.1"/>
    <property type="molecule type" value="Genomic_DNA"/>
</dbReference>
<keyword evidence="4" id="KW-0106">Calcium</keyword>
<protein>
    <submittedName>
        <fullName evidence="7">Proprotein convertase P</fullName>
    </submittedName>
</protein>
<dbReference type="GO" id="GO:0005509">
    <property type="term" value="F:calcium ion binding"/>
    <property type="evidence" value="ECO:0007669"/>
    <property type="project" value="InterPro"/>
</dbReference>
<organism evidence="7 8">
    <name type="scientific">Mesoflavibacter zeaxanthinifaciens subsp. sabulilitoris</name>
    <dbReference type="NCBI Taxonomy" id="1520893"/>
    <lineage>
        <taxon>Bacteria</taxon>
        <taxon>Pseudomonadati</taxon>
        <taxon>Bacteroidota</taxon>
        <taxon>Flavobacteriia</taxon>
        <taxon>Flavobacteriales</taxon>
        <taxon>Flavobacteriaceae</taxon>
        <taxon>Mesoflavibacter</taxon>
    </lineage>
</organism>
<dbReference type="InterPro" id="IPR002884">
    <property type="entry name" value="P_dom"/>
</dbReference>
<dbReference type="Proteomes" id="UP000238430">
    <property type="component" value="Unassembled WGS sequence"/>
</dbReference>
<proteinExistence type="predicted"/>
<dbReference type="GO" id="GO:0008237">
    <property type="term" value="F:metallopeptidase activity"/>
    <property type="evidence" value="ECO:0007669"/>
    <property type="project" value="InterPro"/>
</dbReference>
<dbReference type="GO" id="GO:0004252">
    <property type="term" value="F:serine-type endopeptidase activity"/>
    <property type="evidence" value="ECO:0007669"/>
    <property type="project" value="InterPro"/>
</dbReference>
<gene>
    <name evidence="7" type="ORF">C7H61_03950</name>
</gene>
<feature type="region of interest" description="Disordered" evidence="5">
    <location>
        <begin position="469"/>
        <end position="495"/>
    </location>
</feature>
<dbReference type="InterPro" id="IPR008979">
    <property type="entry name" value="Galactose-bd-like_sf"/>
</dbReference>
<feature type="domain" description="P/Homo B" evidence="6">
    <location>
        <begin position="858"/>
        <end position="1011"/>
    </location>
</feature>
<keyword evidence="8" id="KW-1185">Reference proteome</keyword>
<dbReference type="InterPro" id="IPR013783">
    <property type="entry name" value="Ig-like_fold"/>
</dbReference>
<keyword evidence="2" id="KW-0732">Signal</keyword>
<reference evidence="7 8" key="1">
    <citation type="submission" date="2018-03" db="EMBL/GenBank/DDBJ databases">
        <title>Mesoflavibacter sp. HG37 and Mesoflavibacter sp. HG96 sp.nov., two marine bacteria isolated from seawater of Western Pacific Ocean.</title>
        <authorList>
            <person name="Cheng H."/>
            <person name="Wu Y.-H."/>
            <person name="Guo L.-L."/>
            <person name="Xu X.-W."/>
        </authorList>
    </citation>
    <scope>NUCLEOTIDE SEQUENCE [LARGE SCALE GENOMIC DNA]</scope>
    <source>
        <strain evidence="7 8">KCTC 42117</strain>
    </source>
</reference>
<evidence type="ECO:0000259" key="6">
    <source>
        <dbReference type="PROSITE" id="PS51829"/>
    </source>
</evidence>
<evidence type="ECO:0000256" key="1">
    <source>
        <dbReference type="ARBA" id="ARBA00022670"/>
    </source>
</evidence>
<dbReference type="PANTHER" id="PTHR10199">
    <property type="entry name" value="THROMBOSPONDIN"/>
    <property type="match status" value="1"/>
</dbReference>
<dbReference type="InterPro" id="IPR026444">
    <property type="entry name" value="Secre_tail"/>
</dbReference>
<evidence type="ECO:0000313" key="8">
    <source>
        <dbReference type="Proteomes" id="UP000238430"/>
    </source>
</evidence>
<dbReference type="NCBIfam" id="TIGR04183">
    <property type="entry name" value="Por_Secre_tail"/>
    <property type="match status" value="1"/>
</dbReference>
<evidence type="ECO:0000313" key="7">
    <source>
        <dbReference type="EMBL" id="PSG92605.1"/>
    </source>
</evidence>
<dbReference type="InterPro" id="IPR036116">
    <property type="entry name" value="FN3_sf"/>
</dbReference>
<dbReference type="Gene3D" id="2.60.120.260">
    <property type="entry name" value="Galactose-binding domain-like"/>
    <property type="match status" value="2"/>
</dbReference>
<dbReference type="RefSeq" id="WP_106677309.1">
    <property type="nucleotide sequence ID" value="NZ_JACHWV010000005.1"/>
</dbReference>
<dbReference type="Pfam" id="PF13583">
    <property type="entry name" value="Reprolysin_4"/>
    <property type="match status" value="1"/>
</dbReference>
<dbReference type="GO" id="GO:0006508">
    <property type="term" value="P:proteolysis"/>
    <property type="evidence" value="ECO:0007669"/>
    <property type="project" value="UniProtKB-KW"/>
</dbReference>
<sequence length="1322" mass="141190">MKQQLLLTVFILSFFSGLAQNSWKKISSNSIENVNLKKFDSNHSALFSLDIEAFKAKLQSAPLRSSSNGQSSTIVSIPDETGKILQFRVVEAPVLSKELSIQYPNIKTYLGSLVNDVTTRVRFSVTPLGVNVMITRANQELTLIQPVSRFSNVEHIAYKRKSINEDVKRFECLTDETKIRDQNIGQSRMMDANDQLLRDYRIAVSTNGEYTQFWDDGNAANGDAQQDALAQVVSTLNRVNEVYEVDMAITFTLVTGTEIIFPDPATDPYTGSFNSQLQNELTSTVGEANYDIGHLFAYGGNNGNAGCIGCVCEDNQKGSGFSSHSFLDNDGGAYMSDFFDIDYVPHEIGHQMGANHTFAFNTEGTGVNSEPGSGTTIMGYAGITGANDVQDHSDAYFHYHSINQILTNVASAPNNCATTTVITNNPPVANAGLDYTIPNGTAFVLKGAANDADSGDVLTYTWEQIDSGSTTSTSFGPAHTGPVWRSRPPSTNPDRYMPIIERVIAGELTETNPVETFDNSSWETVSTIGRTLNFALTVRDRSDAGGVGQTPQSDFDTMTVTVDGSSGPFAVTSQTSAVTWDAGSTETITWDVAGTNTGAVNTPTVNIKLSTDGGFTYPYVLATDVPNDGSHDITVPVTGGDTATARVMVEGNNNIFYAINSTNFNIQESEFVITANNTPVDVCSPNDAVFNFTYNTFLGFSGTTTFSTSGLPAGTTATITPTTATADGTAVTVTVTGIGGLSIGNYPFTLTGTSGSITSSANVEFNVNDTNFSTINTLTPALGVTDVAPSNAVFTWDLDPNATSYELDIATDSGFTSIIASQTLTANNYTSTSLATQTMYWWRVRAVNDCGSGAYATSNFETANIACNTYTSNDTPIAIPDSNTTGISSIITVTDVSSIIDVNVTINITHSYVSDLTVSLVSPAGTEIDLSFENGGSGMNYTDTVFDDDAANPIASGTAPFTGVYQPTEALSILNSEFSSGDWTLKVIDSYGFDTGDLVNWSIEICGSPQNDTDGDGIPDGSDNCVNTPNFDQADVDGDGIGDVCDDDIDNDGILNTSDNCIYTPNADQADADGDGIGDVCDVECTVYSATDLPITIASTGADANYTSVINILEDAPIADVNVTISINHTWNSDLDISLISPAGTIIELTTGNGGSSDNYTNTVFDQDATASITTGSAPFTGVFMPEGDLSLLNGEMSAGNWTLSVDDTYGPEDGGTILSFDLELCLFSALSIGNDVLNNTEFSVYPNPNNGEFTIKMKNTVFKEDVEIYVYDIRGRKVFYQSFKNSNNFIQQIRLNDVESGMYILNVTDGENTKTKKLIID</sequence>
<dbReference type="Pfam" id="PF01483">
    <property type="entry name" value="P_proprotein"/>
    <property type="match status" value="2"/>
</dbReference>
<dbReference type="InterPro" id="IPR003367">
    <property type="entry name" value="Thrombospondin_3-like_rpt"/>
</dbReference>
<dbReference type="InterPro" id="IPR028974">
    <property type="entry name" value="TSP_type-3_rpt"/>
</dbReference>
<evidence type="ECO:0000256" key="2">
    <source>
        <dbReference type="ARBA" id="ARBA00022729"/>
    </source>
</evidence>
<evidence type="ECO:0000256" key="4">
    <source>
        <dbReference type="ARBA" id="ARBA00022837"/>
    </source>
</evidence>
<dbReference type="PROSITE" id="PS51234">
    <property type="entry name" value="TSP3"/>
    <property type="match status" value="1"/>
</dbReference>